<reference evidence="2" key="1">
    <citation type="submission" date="2019-11" db="EMBL/GenBank/DDBJ databases">
        <authorList>
            <person name="Feng L."/>
        </authorList>
    </citation>
    <scope>NUCLEOTIDE SEQUENCE</scope>
    <source>
        <strain evidence="2">RintestinalisLFYP67</strain>
    </source>
</reference>
<dbReference type="AlphaFoldDB" id="A0A6N3A4Y1"/>
<dbReference type="Gene3D" id="3.40.50.1820">
    <property type="entry name" value="alpha/beta hydrolase"/>
    <property type="match status" value="1"/>
</dbReference>
<dbReference type="RefSeq" id="WP_422046436.1">
    <property type="nucleotide sequence ID" value="NZ_CACRUM010000031.1"/>
</dbReference>
<dbReference type="SUPFAM" id="SSF53474">
    <property type="entry name" value="alpha/beta-Hydrolases"/>
    <property type="match status" value="1"/>
</dbReference>
<gene>
    <name evidence="2" type="primary">fumD</name>
    <name evidence="2" type="ORF">RILFYP67_00468</name>
</gene>
<evidence type="ECO:0000313" key="2">
    <source>
        <dbReference type="EMBL" id="VYT85328.1"/>
    </source>
</evidence>
<name>A0A6N3A4Y1_9FIRM</name>
<evidence type="ECO:0000259" key="1">
    <source>
        <dbReference type="Pfam" id="PF00135"/>
    </source>
</evidence>
<sequence length="112" mass="12821">MLRTVRTENGWVKGIEAADPRITAFKGIPFAAPPVGENRWRAPQSCEDWDGVRECYRFAPISMQSVPGIGDNVYIREWHVDPEIAMDEDSSVDILPKWNLTERELHVAVWLL</sequence>
<dbReference type="InterPro" id="IPR029058">
    <property type="entry name" value="AB_hydrolase_fold"/>
</dbReference>
<dbReference type="PANTHER" id="PTHR44590">
    <property type="entry name" value="CARBOXYLIC ESTER HYDROLASE-RELATED"/>
    <property type="match status" value="1"/>
</dbReference>
<dbReference type="EC" id="3.1.1.87" evidence="2"/>
<dbReference type="InterPro" id="IPR002018">
    <property type="entry name" value="CarbesteraseB"/>
</dbReference>
<organism evidence="2">
    <name type="scientific">Roseburia intestinalis</name>
    <dbReference type="NCBI Taxonomy" id="166486"/>
    <lineage>
        <taxon>Bacteria</taxon>
        <taxon>Bacillati</taxon>
        <taxon>Bacillota</taxon>
        <taxon>Clostridia</taxon>
        <taxon>Lachnospirales</taxon>
        <taxon>Lachnospiraceae</taxon>
        <taxon>Roseburia</taxon>
    </lineage>
</organism>
<dbReference type="EMBL" id="CACRUM010000031">
    <property type="protein sequence ID" value="VYT85328.1"/>
    <property type="molecule type" value="Genomic_DNA"/>
</dbReference>
<keyword evidence="2" id="KW-0378">Hydrolase</keyword>
<protein>
    <submittedName>
        <fullName evidence="2">Fumonisin B1 esterase</fullName>
        <ecNumber evidence="2">3.1.1.87</ecNumber>
    </submittedName>
</protein>
<proteinExistence type="predicted"/>
<accession>A0A6N3A4Y1</accession>
<dbReference type="PANTHER" id="PTHR44590:SF3">
    <property type="entry name" value="CARBOXYLESTERASE TYPE B DOMAIN-CONTAINING PROTEIN"/>
    <property type="match status" value="1"/>
</dbReference>
<feature type="domain" description="Carboxylesterase type B" evidence="1">
    <location>
        <begin position="4"/>
        <end position="72"/>
    </location>
</feature>
<dbReference type="GO" id="GO:0016787">
    <property type="term" value="F:hydrolase activity"/>
    <property type="evidence" value="ECO:0007669"/>
    <property type="project" value="UniProtKB-KW"/>
</dbReference>
<dbReference type="Pfam" id="PF00135">
    <property type="entry name" value="COesterase"/>
    <property type="match status" value="1"/>
</dbReference>